<evidence type="ECO:0000313" key="2">
    <source>
        <dbReference type="EMBL" id="KAG2927486.1"/>
    </source>
</evidence>
<dbReference type="OrthoDB" id="90452at2759"/>
<dbReference type="VEuPathDB" id="FungiDB:PC110_g5004"/>
<evidence type="ECO:0000313" key="6">
    <source>
        <dbReference type="EMBL" id="KAG6965611.1"/>
    </source>
</evidence>
<dbReference type="EMBL" id="RCMI01000184">
    <property type="protein sequence ID" value="KAG2927486.1"/>
    <property type="molecule type" value="Genomic_DNA"/>
</dbReference>
<reference evidence="1" key="2">
    <citation type="submission" date="2018-10" db="EMBL/GenBank/DDBJ databases">
        <title>Effector identification in a new, highly contiguous assembly of the strawberry crown rot pathogen Phytophthora cactorum.</title>
        <authorList>
            <person name="Armitage A.D."/>
            <person name="Nellist C.F."/>
            <person name="Bates H."/>
            <person name="Vickerstaff R.J."/>
            <person name="Harrison R.J."/>
        </authorList>
    </citation>
    <scope>NUCLEOTIDE SEQUENCE</scope>
    <source>
        <strain evidence="1">15-7</strain>
        <strain evidence="2">4032</strain>
        <strain evidence="3">4040</strain>
        <strain evidence="4">P415</strain>
        <strain evidence="5">P421</strain>
    </source>
</reference>
<dbReference type="Proteomes" id="UP000251314">
    <property type="component" value="Unassembled WGS sequence"/>
</dbReference>
<evidence type="ECO:0000313" key="7">
    <source>
        <dbReference type="EMBL" id="RAW38757.1"/>
    </source>
</evidence>
<dbReference type="EMBL" id="MJFZ01000081">
    <property type="protein sequence ID" value="RAW38757.1"/>
    <property type="molecule type" value="Genomic_DNA"/>
</dbReference>
<name>A0A329SPC9_9STRA</name>
<keyword evidence="8" id="KW-1185">Reference proteome</keyword>
<dbReference type="Proteomes" id="UP000735874">
    <property type="component" value="Unassembled WGS sequence"/>
</dbReference>
<dbReference type="STRING" id="29920.A0A329SPC9"/>
<dbReference type="EMBL" id="RCMG01000201">
    <property type="protein sequence ID" value="KAG2859893.1"/>
    <property type="molecule type" value="Genomic_DNA"/>
</dbReference>
<reference evidence="6" key="3">
    <citation type="submission" date="2021-01" db="EMBL/GenBank/DDBJ databases">
        <title>Phytophthora aleatoria, a newly-described species from Pinus radiata is distinct from Phytophthora cactorum isolates based on comparative genomics.</title>
        <authorList>
            <person name="Mcdougal R."/>
            <person name="Panda P."/>
            <person name="Williams N."/>
            <person name="Studholme D.J."/>
        </authorList>
    </citation>
    <scope>NUCLEOTIDE SEQUENCE</scope>
    <source>
        <strain evidence="6">NZFS 3830</strain>
    </source>
</reference>
<evidence type="ECO:0000313" key="3">
    <source>
        <dbReference type="EMBL" id="KAG2945118.1"/>
    </source>
</evidence>
<dbReference type="EMBL" id="RCML01000186">
    <property type="protein sequence ID" value="KAG2986740.1"/>
    <property type="molecule type" value="Genomic_DNA"/>
</dbReference>
<comment type="caution">
    <text evidence="7">The sequence shown here is derived from an EMBL/GenBank/DDBJ whole genome shotgun (WGS) entry which is preliminary data.</text>
</comment>
<dbReference type="EMBL" id="RCMK01000192">
    <property type="protein sequence ID" value="KAG2945118.1"/>
    <property type="molecule type" value="Genomic_DNA"/>
</dbReference>
<protein>
    <submittedName>
        <fullName evidence="7">Uncharacterized protein</fullName>
    </submittedName>
</protein>
<dbReference type="Proteomes" id="UP000774804">
    <property type="component" value="Unassembled WGS sequence"/>
</dbReference>
<dbReference type="EMBL" id="JAENGZ010000199">
    <property type="protein sequence ID" value="KAG6965611.1"/>
    <property type="molecule type" value="Genomic_DNA"/>
</dbReference>
<dbReference type="AlphaFoldDB" id="A0A329SPC9"/>
<reference evidence="7 8" key="1">
    <citation type="submission" date="2018-01" db="EMBL/GenBank/DDBJ databases">
        <title>Draft genome of the strawberry crown rot pathogen Phytophthora cactorum.</title>
        <authorList>
            <person name="Armitage A.D."/>
            <person name="Lysoe E."/>
            <person name="Nellist C.F."/>
            <person name="Harrison R.J."/>
            <person name="Brurberg M.B."/>
        </authorList>
    </citation>
    <scope>NUCLEOTIDE SEQUENCE [LARGE SCALE GENOMIC DNA]</scope>
    <source>
        <strain evidence="7 8">10300</strain>
    </source>
</reference>
<evidence type="ECO:0000313" key="5">
    <source>
        <dbReference type="EMBL" id="KAG3223014.1"/>
    </source>
</evidence>
<dbReference type="EMBL" id="RCMV01000160">
    <property type="protein sequence ID" value="KAG3223014.1"/>
    <property type="molecule type" value="Genomic_DNA"/>
</dbReference>
<accession>A0A329SPC9</accession>
<evidence type="ECO:0000313" key="1">
    <source>
        <dbReference type="EMBL" id="KAG2859893.1"/>
    </source>
</evidence>
<dbReference type="Proteomes" id="UP000697107">
    <property type="component" value="Unassembled WGS sequence"/>
</dbReference>
<organism evidence="7 8">
    <name type="scientific">Phytophthora cactorum</name>
    <dbReference type="NCBI Taxonomy" id="29920"/>
    <lineage>
        <taxon>Eukaryota</taxon>
        <taxon>Sar</taxon>
        <taxon>Stramenopiles</taxon>
        <taxon>Oomycota</taxon>
        <taxon>Peronosporomycetes</taxon>
        <taxon>Peronosporales</taxon>
        <taxon>Peronosporaceae</taxon>
        <taxon>Phytophthora</taxon>
    </lineage>
</organism>
<gene>
    <name evidence="6" type="ORF">JG687_00005330</name>
    <name evidence="7" type="ORF">PC110_g5004</name>
    <name evidence="1" type="ORF">PC113_g8520</name>
    <name evidence="2" type="ORF">PC115_g7559</name>
    <name evidence="3" type="ORF">PC117_g8734</name>
    <name evidence="4" type="ORF">PC118_g7671</name>
    <name evidence="5" type="ORF">PC129_g6311</name>
</gene>
<proteinExistence type="predicted"/>
<sequence>MIQYVESIKGAEKLRDNYNPASWMLDVIGVGVSNTNGVKTDFVTVFKSSALHECLQSNLDREGRHRRYHHLNTATSVLQPSLRR</sequence>
<evidence type="ECO:0000313" key="4">
    <source>
        <dbReference type="EMBL" id="KAG2986740.1"/>
    </source>
</evidence>
<dbReference type="Proteomes" id="UP000688947">
    <property type="component" value="Unassembled WGS sequence"/>
</dbReference>
<dbReference type="Proteomes" id="UP000736787">
    <property type="component" value="Unassembled WGS sequence"/>
</dbReference>
<dbReference type="Proteomes" id="UP000760860">
    <property type="component" value="Unassembled WGS sequence"/>
</dbReference>
<evidence type="ECO:0000313" key="8">
    <source>
        <dbReference type="Proteomes" id="UP000251314"/>
    </source>
</evidence>